<evidence type="ECO:0000256" key="5">
    <source>
        <dbReference type="PIRSR" id="PIRSR038193-1"/>
    </source>
</evidence>
<proteinExistence type="inferred from homology"/>
<dbReference type="PRINTS" id="PR00846">
    <property type="entry name" value="GLHYDRLASE56"/>
</dbReference>
<dbReference type="EC" id="3.2.1.35" evidence="7"/>
<dbReference type="GO" id="GO:0005975">
    <property type="term" value="P:carbohydrate metabolic process"/>
    <property type="evidence" value="ECO:0007669"/>
    <property type="project" value="UniProtKB-UniRule"/>
</dbReference>
<evidence type="ECO:0000256" key="6">
    <source>
        <dbReference type="PIRSR" id="PIRSR038193-3"/>
    </source>
</evidence>
<reference evidence="9 10" key="1">
    <citation type="submission" date="2024-05" db="EMBL/GenBank/DDBJ databases">
        <title>Genetic variation in Jamaican populations of the coffee berry borer (Hypothenemus hampei).</title>
        <authorList>
            <person name="Errbii M."/>
            <person name="Myrie A."/>
        </authorList>
    </citation>
    <scope>NUCLEOTIDE SEQUENCE [LARGE SCALE GENOMIC DNA]</scope>
    <source>
        <strain evidence="9">JA-Hopewell-2020-01-JO</strain>
        <tissue evidence="9">Whole body</tissue>
    </source>
</reference>
<feature type="disulfide bond" evidence="6">
    <location>
        <begin position="43"/>
        <end position="347"/>
    </location>
</feature>
<dbReference type="InterPro" id="IPR018155">
    <property type="entry name" value="Hyaluronidase"/>
</dbReference>
<evidence type="ECO:0000256" key="4">
    <source>
        <dbReference type="PIRNR" id="PIRNR038193"/>
    </source>
</evidence>
<keyword evidence="2 6" id="KW-1015">Disulfide bond</keyword>
<dbReference type="EMBL" id="JBDJPC010000005">
    <property type="protein sequence ID" value="KAL1502701.1"/>
    <property type="molecule type" value="Genomic_DNA"/>
</dbReference>
<organism evidence="9 10">
    <name type="scientific">Hypothenemus hampei</name>
    <name type="common">Coffee berry borer</name>
    <dbReference type="NCBI Taxonomy" id="57062"/>
    <lineage>
        <taxon>Eukaryota</taxon>
        <taxon>Metazoa</taxon>
        <taxon>Ecdysozoa</taxon>
        <taxon>Arthropoda</taxon>
        <taxon>Hexapoda</taxon>
        <taxon>Insecta</taxon>
        <taxon>Pterygota</taxon>
        <taxon>Neoptera</taxon>
        <taxon>Endopterygota</taxon>
        <taxon>Coleoptera</taxon>
        <taxon>Polyphaga</taxon>
        <taxon>Cucujiformia</taxon>
        <taxon>Curculionidae</taxon>
        <taxon>Scolytinae</taxon>
        <taxon>Hypothenemus</taxon>
    </lineage>
</organism>
<dbReference type="InterPro" id="IPR001329">
    <property type="entry name" value="Venom_Hyaluronidase"/>
</dbReference>
<dbReference type="Pfam" id="PF01630">
    <property type="entry name" value="Glyco_hydro_56"/>
    <property type="match status" value="1"/>
</dbReference>
<comment type="similarity">
    <text evidence="1 4 7">Belongs to the glycosyl hydrolase 56 family.</text>
</comment>
<keyword evidence="7" id="KW-0326">Glycosidase</keyword>
<dbReference type="PANTHER" id="PTHR11769:SF35">
    <property type="entry name" value="HYALURONIDASE"/>
    <property type="match status" value="1"/>
</dbReference>
<gene>
    <name evidence="9" type="ORF">ABEB36_007808</name>
</gene>
<feature type="chain" id="PRO_5044822291" description="Hyaluronidase" evidence="8">
    <location>
        <begin position="21"/>
        <end position="365"/>
    </location>
</feature>
<accession>A0ABD1EZ53</accession>
<comment type="caution">
    <text evidence="9">The sequence shown here is derived from an EMBL/GenBank/DDBJ whole genome shotgun (WGS) entry which is preliminary data.</text>
</comment>
<dbReference type="Proteomes" id="UP001566132">
    <property type="component" value="Unassembled WGS sequence"/>
</dbReference>
<keyword evidence="3" id="KW-0325">Glycoprotein</keyword>
<evidence type="ECO:0000313" key="10">
    <source>
        <dbReference type="Proteomes" id="UP001566132"/>
    </source>
</evidence>
<dbReference type="PANTHER" id="PTHR11769">
    <property type="entry name" value="HYALURONIDASE"/>
    <property type="match status" value="1"/>
</dbReference>
<feature type="active site" description="Proton donor" evidence="5">
    <location>
        <position position="133"/>
    </location>
</feature>
<name>A0ABD1EZ53_HYPHA</name>
<evidence type="ECO:0000256" key="2">
    <source>
        <dbReference type="ARBA" id="ARBA00023157"/>
    </source>
</evidence>
<keyword evidence="8" id="KW-0732">Signal</keyword>
<evidence type="ECO:0000256" key="1">
    <source>
        <dbReference type="ARBA" id="ARBA00008871"/>
    </source>
</evidence>
<dbReference type="PIRSF" id="PIRSF038193">
    <property type="entry name" value="Hyaluronidase"/>
    <property type="match status" value="1"/>
</dbReference>
<evidence type="ECO:0000256" key="8">
    <source>
        <dbReference type="SAM" id="SignalP"/>
    </source>
</evidence>
<feature type="signal peptide" evidence="8">
    <location>
        <begin position="1"/>
        <end position="20"/>
    </location>
</feature>
<dbReference type="PRINTS" id="PR00847">
    <property type="entry name" value="HYALURONDASE"/>
</dbReference>
<evidence type="ECO:0000256" key="3">
    <source>
        <dbReference type="ARBA" id="ARBA00023180"/>
    </source>
</evidence>
<evidence type="ECO:0000256" key="7">
    <source>
        <dbReference type="RuleBase" id="RU610713"/>
    </source>
</evidence>
<dbReference type="InterPro" id="IPR013785">
    <property type="entry name" value="Aldolase_TIM"/>
</dbReference>
<keyword evidence="10" id="KW-1185">Reference proteome</keyword>
<comment type="catalytic activity">
    <reaction evidence="7">
        <text>Random hydrolysis of (1-&gt;4)-linkages between N-acetyl-beta-D-glucosamine and D-glucuronate residues in hyaluronate.</text>
        <dbReference type="EC" id="3.2.1.35"/>
    </reaction>
</comment>
<dbReference type="InterPro" id="IPR017853">
    <property type="entry name" value="GH"/>
</dbReference>
<dbReference type="AlphaFoldDB" id="A0ABD1EZ53"/>
<dbReference type="Gene3D" id="3.20.20.70">
    <property type="entry name" value="Aldolase class I"/>
    <property type="match status" value="1"/>
</dbReference>
<dbReference type="SUPFAM" id="SSF51445">
    <property type="entry name" value="(Trans)glycosidases"/>
    <property type="match status" value="1"/>
</dbReference>
<protein>
    <recommendedName>
        <fullName evidence="7">Hyaluronidase</fullName>
        <ecNumber evidence="7">3.2.1.35</ecNumber>
    </recommendedName>
</protein>
<evidence type="ECO:0000313" key="9">
    <source>
        <dbReference type="EMBL" id="KAL1502701.1"/>
    </source>
</evidence>
<keyword evidence="7" id="KW-0378">Hydrolase</keyword>
<feature type="disulfide bond" evidence="6">
    <location>
        <begin position="209"/>
        <end position="218"/>
    </location>
</feature>
<dbReference type="GO" id="GO:0004415">
    <property type="term" value="F:hyalurononglucosaminidase activity"/>
    <property type="evidence" value="ECO:0007669"/>
    <property type="project" value="UniProtKB-UniRule"/>
</dbReference>
<sequence>MLHLLIYLFFFIFPITFTNSHNYESKIVLEPLKMYWNVPSFQCKPFKLNFTTLLDQYAIVHNENGEFRGNVINILYDPGNFPAILKKGNEIFFRNGGVPQNGNLTNHLEIFQEILDQVIPDQNYSGIAIIDFESWRPIHRQNWGVLIQYKTLSEDIERQLHPLWRDDWIKKEAARRFEDSAKIFIEKTLNFAKELRPFAIWGYYHYPYCFNNGLMERCDKQVIEENNQLKWLFALSDTLYPSVYLQESYTSDQRTKYLESSLDEAFRIKNQLNNELKIFIYFWYKFQDTGNYIGKVPFPCQSLTISNVNRIFFQEVLFPTLVLLASYRIDGIILWGASADVNSKSHCLELYNYLRSTLGPVVLTV</sequence>